<accession>A0A9Q4Q2K2</accession>
<dbReference type="AlphaFoldDB" id="A0A9Q4Q2K2"/>
<keyword evidence="4" id="KW-1185">Reference proteome</keyword>
<feature type="domain" description="DUF7573" evidence="2">
    <location>
        <begin position="71"/>
        <end position="105"/>
    </location>
</feature>
<name>A0A9Q4Q2K2_9EURY</name>
<feature type="region of interest" description="Disordered" evidence="1">
    <location>
        <begin position="1"/>
        <end position="71"/>
    </location>
</feature>
<feature type="compositionally biased region" description="Basic and acidic residues" evidence="1">
    <location>
        <begin position="17"/>
        <end position="39"/>
    </location>
</feature>
<reference evidence="3" key="1">
    <citation type="submission" date="2022-06" db="EMBL/GenBank/DDBJ databases">
        <title>Natrinema sp. a new haloarchaeum isolate from saline soil.</title>
        <authorList>
            <person name="Strakova D."/>
            <person name="Galisteo C."/>
            <person name="Sanchez-Porro C."/>
            <person name="Ventosa A."/>
        </authorList>
    </citation>
    <scope>NUCLEOTIDE SEQUENCE</scope>
    <source>
        <strain evidence="3">S1CR25-10</strain>
    </source>
</reference>
<dbReference type="Pfam" id="PF24458">
    <property type="entry name" value="DUF7573"/>
    <property type="match status" value="1"/>
</dbReference>
<gene>
    <name evidence="3" type="ORF">NDI89_05330</name>
</gene>
<evidence type="ECO:0000313" key="4">
    <source>
        <dbReference type="Proteomes" id="UP001154061"/>
    </source>
</evidence>
<evidence type="ECO:0000313" key="3">
    <source>
        <dbReference type="EMBL" id="MDF9745007.1"/>
    </source>
</evidence>
<evidence type="ECO:0000259" key="2">
    <source>
        <dbReference type="Pfam" id="PF24458"/>
    </source>
</evidence>
<comment type="caution">
    <text evidence="3">The sequence shown here is derived from an EMBL/GenBank/DDBJ whole genome shotgun (WGS) entry which is preliminary data.</text>
</comment>
<sequence>MSDDPTLSDFASEDPDEGARETTREDEGIAEGDGDRSEPAADSSTVVEGSGHGSDESDDGSGETAGDTGFSTYAWGTYACSRCERASRRVWRADGELVCVECKTW</sequence>
<evidence type="ECO:0000256" key="1">
    <source>
        <dbReference type="SAM" id="MobiDB-lite"/>
    </source>
</evidence>
<proteinExistence type="predicted"/>
<dbReference type="InterPro" id="IPR055995">
    <property type="entry name" value="DUF7573"/>
</dbReference>
<dbReference type="RefSeq" id="WP_277520469.1">
    <property type="nucleotide sequence ID" value="NZ_JAMQOT010000001.1"/>
</dbReference>
<protein>
    <recommendedName>
        <fullName evidence="2">DUF7573 domain-containing protein</fullName>
    </recommendedName>
</protein>
<organism evidence="3 4">
    <name type="scientific">Natrinema salsiterrestre</name>
    <dbReference type="NCBI Taxonomy" id="2950540"/>
    <lineage>
        <taxon>Archaea</taxon>
        <taxon>Methanobacteriati</taxon>
        <taxon>Methanobacteriota</taxon>
        <taxon>Stenosarchaea group</taxon>
        <taxon>Halobacteria</taxon>
        <taxon>Halobacteriales</taxon>
        <taxon>Natrialbaceae</taxon>
        <taxon>Natrinema</taxon>
    </lineage>
</organism>
<dbReference type="EMBL" id="JAMQOT010000001">
    <property type="protein sequence ID" value="MDF9745007.1"/>
    <property type="molecule type" value="Genomic_DNA"/>
</dbReference>
<dbReference type="Proteomes" id="UP001154061">
    <property type="component" value="Unassembled WGS sequence"/>
</dbReference>